<dbReference type="AlphaFoldDB" id="A0A8H4P6H5"/>
<evidence type="ECO:0000256" key="1">
    <source>
        <dbReference type="SAM" id="MobiDB-lite"/>
    </source>
</evidence>
<dbReference type="InterPro" id="IPR009818">
    <property type="entry name" value="PAM2_motif"/>
</dbReference>
<comment type="caution">
    <text evidence="2">The sequence shown here is derived from an EMBL/GenBank/DDBJ whole genome shotgun (WGS) entry which is preliminary data.</text>
</comment>
<keyword evidence="3" id="KW-1185">Reference proteome</keyword>
<feature type="region of interest" description="Disordered" evidence="1">
    <location>
        <begin position="124"/>
        <end position="188"/>
    </location>
</feature>
<feature type="compositionally biased region" description="Polar residues" evidence="1">
    <location>
        <begin position="71"/>
        <end position="81"/>
    </location>
</feature>
<feature type="region of interest" description="Disordered" evidence="1">
    <location>
        <begin position="54"/>
        <end position="81"/>
    </location>
</feature>
<dbReference type="OrthoDB" id="5057033at2759"/>
<protein>
    <submittedName>
        <fullName evidence="2">Gtpase-activator for ras gtpase</fullName>
    </submittedName>
</protein>
<dbReference type="EMBL" id="JAADYS010002241">
    <property type="protein sequence ID" value="KAF4459153.1"/>
    <property type="molecule type" value="Genomic_DNA"/>
</dbReference>
<gene>
    <name evidence="2" type="ORF">FALBO_14099</name>
</gene>
<reference evidence="2 3" key="1">
    <citation type="submission" date="2020-01" db="EMBL/GenBank/DDBJ databases">
        <title>Identification and distribution of gene clusters putatively required for synthesis of sphingolipid metabolism inhibitors in phylogenetically diverse species of the filamentous fungus Fusarium.</title>
        <authorList>
            <person name="Kim H.-S."/>
            <person name="Busman M."/>
            <person name="Brown D.W."/>
            <person name="Divon H."/>
            <person name="Uhlig S."/>
            <person name="Proctor R.H."/>
        </authorList>
    </citation>
    <scope>NUCLEOTIDE SEQUENCE [LARGE SCALE GENOMIC DNA]</scope>
    <source>
        <strain evidence="2 3">NRRL 20459</strain>
    </source>
</reference>
<dbReference type="Pfam" id="PF07145">
    <property type="entry name" value="PAM2"/>
    <property type="match status" value="1"/>
</dbReference>
<organism evidence="2 3">
    <name type="scientific">Fusarium albosuccineum</name>
    <dbReference type="NCBI Taxonomy" id="1237068"/>
    <lineage>
        <taxon>Eukaryota</taxon>
        <taxon>Fungi</taxon>
        <taxon>Dikarya</taxon>
        <taxon>Ascomycota</taxon>
        <taxon>Pezizomycotina</taxon>
        <taxon>Sordariomycetes</taxon>
        <taxon>Hypocreomycetidae</taxon>
        <taxon>Hypocreales</taxon>
        <taxon>Nectriaceae</taxon>
        <taxon>Fusarium</taxon>
        <taxon>Fusarium decemcellulare species complex</taxon>
    </lineage>
</organism>
<name>A0A8H4P6H5_9HYPO</name>
<evidence type="ECO:0000313" key="2">
    <source>
        <dbReference type="EMBL" id="KAF4459153.1"/>
    </source>
</evidence>
<evidence type="ECO:0000313" key="3">
    <source>
        <dbReference type="Proteomes" id="UP000554235"/>
    </source>
</evidence>
<proteinExistence type="predicted"/>
<accession>A0A8H4P6H5</accession>
<sequence>MLHPSITEDTLWTMRAWLLHWYEVAEALFRSYGIFATTPNPDWFKRPLAKPIKENQPGGHIGVRQRDRVSSPCSSSLSDTGTVIHRHPLRSLVLESEEDTRQMQPTPASPNTVKWLDSQSEMIETNGDGPILFDPTPRGRISRKRRQVGSPMSQTPSPSPPTSKLNPLATEFVPSVLQGPESGPERCQDDVDVEDLFESCSNFSQDSTS</sequence>
<dbReference type="Proteomes" id="UP000554235">
    <property type="component" value="Unassembled WGS sequence"/>
</dbReference>